<name>A0A4C1TEL0_EUMVA</name>
<organism evidence="2 3">
    <name type="scientific">Eumeta variegata</name>
    <name type="common">Bagworm moth</name>
    <name type="synonym">Eumeta japonica</name>
    <dbReference type="NCBI Taxonomy" id="151549"/>
    <lineage>
        <taxon>Eukaryota</taxon>
        <taxon>Metazoa</taxon>
        <taxon>Ecdysozoa</taxon>
        <taxon>Arthropoda</taxon>
        <taxon>Hexapoda</taxon>
        <taxon>Insecta</taxon>
        <taxon>Pterygota</taxon>
        <taxon>Neoptera</taxon>
        <taxon>Endopterygota</taxon>
        <taxon>Lepidoptera</taxon>
        <taxon>Glossata</taxon>
        <taxon>Ditrysia</taxon>
        <taxon>Tineoidea</taxon>
        <taxon>Psychidae</taxon>
        <taxon>Oiketicinae</taxon>
        <taxon>Eumeta</taxon>
    </lineage>
</organism>
<sequence length="158" mass="16904">MRTFHRSRLVRRILADRRPSSSTADVGRIADASAALINAKRPLFVGAAIAEDQCRAPTPRHARGGHAAAARPRPPAPRGRGALTGANVLSPERFVYSFAVPKVSIMNSALCMCVSTKSQNSKLAGLQRSPVRCPPFWKGIGFDGELVGGEWATGTLTR</sequence>
<accession>A0A4C1TEL0</accession>
<dbReference type="Proteomes" id="UP000299102">
    <property type="component" value="Unassembled WGS sequence"/>
</dbReference>
<reference evidence="2 3" key="1">
    <citation type="journal article" date="2019" name="Commun. Biol.">
        <title>The bagworm genome reveals a unique fibroin gene that provides high tensile strength.</title>
        <authorList>
            <person name="Kono N."/>
            <person name="Nakamura H."/>
            <person name="Ohtoshi R."/>
            <person name="Tomita M."/>
            <person name="Numata K."/>
            <person name="Arakawa K."/>
        </authorList>
    </citation>
    <scope>NUCLEOTIDE SEQUENCE [LARGE SCALE GENOMIC DNA]</scope>
</reference>
<evidence type="ECO:0000313" key="2">
    <source>
        <dbReference type="EMBL" id="GBP12902.1"/>
    </source>
</evidence>
<evidence type="ECO:0000313" key="3">
    <source>
        <dbReference type="Proteomes" id="UP000299102"/>
    </source>
</evidence>
<comment type="caution">
    <text evidence="2">The sequence shown here is derived from an EMBL/GenBank/DDBJ whole genome shotgun (WGS) entry which is preliminary data.</text>
</comment>
<proteinExistence type="predicted"/>
<dbReference type="EMBL" id="BGZK01000054">
    <property type="protein sequence ID" value="GBP12902.1"/>
    <property type="molecule type" value="Genomic_DNA"/>
</dbReference>
<keyword evidence="3" id="KW-1185">Reference proteome</keyword>
<feature type="region of interest" description="Disordered" evidence="1">
    <location>
        <begin position="57"/>
        <end position="84"/>
    </location>
</feature>
<gene>
    <name evidence="2" type="ORF">EVAR_79251_1</name>
</gene>
<protein>
    <submittedName>
        <fullName evidence="2">Uncharacterized protein</fullName>
    </submittedName>
</protein>
<evidence type="ECO:0000256" key="1">
    <source>
        <dbReference type="SAM" id="MobiDB-lite"/>
    </source>
</evidence>
<dbReference type="AlphaFoldDB" id="A0A4C1TEL0"/>